<name>A0AA38HK76_9CUCU</name>
<dbReference type="AlphaFoldDB" id="A0AA38HK76"/>
<dbReference type="EMBL" id="JALNTZ010000010">
    <property type="protein sequence ID" value="KAJ3639390.1"/>
    <property type="molecule type" value="Genomic_DNA"/>
</dbReference>
<evidence type="ECO:0000313" key="2">
    <source>
        <dbReference type="Proteomes" id="UP001168821"/>
    </source>
</evidence>
<protein>
    <submittedName>
        <fullName evidence="1">Uncharacterized protein</fullName>
    </submittedName>
</protein>
<accession>A0AA38HK76</accession>
<keyword evidence="2" id="KW-1185">Reference proteome</keyword>
<organism evidence="1 2">
    <name type="scientific">Zophobas morio</name>
    <dbReference type="NCBI Taxonomy" id="2755281"/>
    <lineage>
        <taxon>Eukaryota</taxon>
        <taxon>Metazoa</taxon>
        <taxon>Ecdysozoa</taxon>
        <taxon>Arthropoda</taxon>
        <taxon>Hexapoda</taxon>
        <taxon>Insecta</taxon>
        <taxon>Pterygota</taxon>
        <taxon>Neoptera</taxon>
        <taxon>Endopterygota</taxon>
        <taxon>Coleoptera</taxon>
        <taxon>Polyphaga</taxon>
        <taxon>Cucujiformia</taxon>
        <taxon>Tenebrionidae</taxon>
        <taxon>Zophobas</taxon>
    </lineage>
</organism>
<comment type="caution">
    <text evidence="1">The sequence shown here is derived from an EMBL/GenBank/DDBJ whole genome shotgun (WGS) entry which is preliminary data.</text>
</comment>
<reference evidence="1" key="1">
    <citation type="journal article" date="2023" name="G3 (Bethesda)">
        <title>Whole genome assemblies of Zophobas morio and Tenebrio molitor.</title>
        <authorList>
            <person name="Kaur S."/>
            <person name="Stinson S.A."/>
            <person name="diCenzo G.C."/>
        </authorList>
    </citation>
    <scope>NUCLEOTIDE SEQUENCE</scope>
    <source>
        <strain evidence="1">QUZm001</strain>
    </source>
</reference>
<proteinExistence type="predicted"/>
<dbReference type="Proteomes" id="UP001168821">
    <property type="component" value="Unassembled WGS sequence"/>
</dbReference>
<gene>
    <name evidence="1" type="ORF">Zmor_002751</name>
</gene>
<evidence type="ECO:0000313" key="1">
    <source>
        <dbReference type="EMBL" id="KAJ3639390.1"/>
    </source>
</evidence>
<sequence length="102" mass="11086">MVAVCTTHLSSVVGNFDLDGAEFALLRGATPFDTEVNMSRRTDRGYVEGADSVGWFRGGGDEVVGGGRWRFFSLLGRVWGRCGRFANGFLSLALKVPKLVQI</sequence>